<dbReference type="AlphaFoldDB" id="A0A6A5TVV7"/>
<dbReference type="EMBL" id="ML976997">
    <property type="protein sequence ID" value="KAF1954836.1"/>
    <property type="molecule type" value="Genomic_DNA"/>
</dbReference>
<evidence type="ECO:0000313" key="3">
    <source>
        <dbReference type="Proteomes" id="UP000800035"/>
    </source>
</evidence>
<proteinExistence type="predicted"/>
<protein>
    <submittedName>
        <fullName evidence="2">Uncharacterized protein</fullName>
    </submittedName>
</protein>
<evidence type="ECO:0000256" key="1">
    <source>
        <dbReference type="SAM" id="MobiDB-lite"/>
    </source>
</evidence>
<feature type="region of interest" description="Disordered" evidence="1">
    <location>
        <begin position="75"/>
        <end position="98"/>
    </location>
</feature>
<gene>
    <name evidence="2" type="ORF">CC80DRAFT_117531</name>
</gene>
<evidence type="ECO:0000313" key="2">
    <source>
        <dbReference type="EMBL" id="KAF1954836.1"/>
    </source>
</evidence>
<name>A0A6A5TVV7_9PLEO</name>
<organism evidence="2 3">
    <name type="scientific">Byssothecium circinans</name>
    <dbReference type="NCBI Taxonomy" id="147558"/>
    <lineage>
        <taxon>Eukaryota</taxon>
        <taxon>Fungi</taxon>
        <taxon>Dikarya</taxon>
        <taxon>Ascomycota</taxon>
        <taxon>Pezizomycotina</taxon>
        <taxon>Dothideomycetes</taxon>
        <taxon>Pleosporomycetidae</taxon>
        <taxon>Pleosporales</taxon>
        <taxon>Massarineae</taxon>
        <taxon>Massarinaceae</taxon>
        <taxon>Byssothecium</taxon>
    </lineage>
</organism>
<keyword evidence="3" id="KW-1185">Reference proteome</keyword>
<accession>A0A6A5TVV7</accession>
<reference evidence="2" key="1">
    <citation type="journal article" date="2020" name="Stud. Mycol.">
        <title>101 Dothideomycetes genomes: a test case for predicting lifestyles and emergence of pathogens.</title>
        <authorList>
            <person name="Haridas S."/>
            <person name="Albert R."/>
            <person name="Binder M."/>
            <person name="Bloem J."/>
            <person name="Labutti K."/>
            <person name="Salamov A."/>
            <person name="Andreopoulos B."/>
            <person name="Baker S."/>
            <person name="Barry K."/>
            <person name="Bills G."/>
            <person name="Bluhm B."/>
            <person name="Cannon C."/>
            <person name="Castanera R."/>
            <person name="Culley D."/>
            <person name="Daum C."/>
            <person name="Ezra D."/>
            <person name="Gonzalez J."/>
            <person name="Henrissat B."/>
            <person name="Kuo A."/>
            <person name="Liang C."/>
            <person name="Lipzen A."/>
            <person name="Lutzoni F."/>
            <person name="Magnuson J."/>
            <person name="Mondo S."/>
            <person name="Nolan M."/>
            <person name="Ohm R."/>
            <person name="Pangilinan J."/>
            <person name="Park H.-J."/>
            <person name="Ramirez L."/>
            <person name="Alfaro M."/>
            <person name="Sun H."/>
            <person name="Tritt A."/>
            <person name="Yoshinaga Y."/>
            <person name="Zwiers L.-H."/>
            <person name="Turgeon B."/>
            <person name="Goodwin S."/>
            <person name="Spatafora J."/>
            <person name="Crous P."/>
            <person name="Grigoriev I."/>
        </authorList>
    </citation>
    <scope>NUCLEOTIDE SEQUENCE</scope>
    <source>
        <strain evidence="2">CBS 675.92</strain>
    </source>
</reference>
<dbReference type="Proteomes" id="UP000800035">
    <property type="component" value="Unassembled WGS sequence"/>
</dbReference>
<sequence>MTWLARLGTWGTGIVSYTVHATACKRSRWGGGWFVGLAYYSYLSTPARTSGCRAIEQETGNYAVIDPGSHDMCLDPSSGAESQNGGIERSSWKSPGVPFQVTQKKSTEFNKWSQKRETSPRLYDRCYEHHKPVHFPGKTCGV</sequence>